<evidence type="ECO:0000256" key="1">
    <source>
        <dbReference type="SAM" id="Phobius"/>
    </source>
</evidence>
<dbReference type="RefSeq" id="WP_037238024.1">
    <property type="nucleotide sequence ID" value="NZ_BAWF01000049.1"/>
</dbReference>
<reference evidence="2 3" key="1">
    <citation type="submission" date="2014-02" db="EMBL/GenBank/DDBJ databases">
        <title>Whole genome shotgun sequence of Rhodococcus wratislaviensis NBRC 100605.</title>
        <authorList>
            <person name="Hosoyama A."/>
            <person name="Tsuchikane K."/>
            <person name="Yoshida I."/>
            <person name="Ohji S."/>
            <person name="Ichikawa N."/>
            <person name="Yamazoe A."/>
            <person name="Fujita N."/>
        </authorList>
    </citation>
    <scope>NUCLEOTIDE SEQUENCE [LARGE SCALE GENOMIC DNA]</scope>
    <source>
        <strain evidence="2 3">NBRC 100605</strain>
    </source>
</reference>
<organism evidence="2 3">
    <name type="scientific">Rhodococcus wratislaviensis NBRC 100605</name>
    <dbReference type="NCBI Taxonomy" id="1219028"/>
    <lineage>
        <taxon>Bacteria</taxon>
        <taxon>Bacillati</taxon>
        <taxon>Actinomycetota</taxon>
        <taxon>Actinomycetes</taxon>
        <taxon>Mycobacteriales</taxon>
        <taxon>Nocardiaceae</taxon>
        <taxon>Rhodococcus</taxon>
    </lineage>
</organism>
<dbReference type="AlphaFoldDB" id="X0QB30"/>
<comment type="caution">
    <text evidence="2">The sequence shown here is derived from an EMBL/GenBank/DDBJ whole genome shotgun (WGS) entry which is preliminary data.</text>
</comment>
<keyword evidence="1" id="KW-1133">Transmembrane helix</keyword>
<feature type="transmembrane region" description="Helical" evidence="1">
    <location>
        <begin position="119"/>
        <end position="138"/>
    </location>
</feature>
<feature type="transmembrane region" description="Helical" evidence="1">
    <location>
        <begin position="158"/>
        <end position="190"/>
    </location>
</feature>
<feature type="transmembrane region" description="Helical" evidence="1">
    <location>
        <begin position="89"/>
        <end position="107"/>
    </location>
</feature>
<feature type="transmembrane region" description="Helical" evidence="1">
    <location>
        <begin position="12"/>
        <end position="33"/>
    </location>
</feature>
<keyword evidence="3" id="KW-1185">Reference proteome</keyword>
<evidence type="ECO:0000313" key="3">
    <source>
        <dbReference type="Proteomes" id="UP000019491"/>
    </source>
</evidence>
<keyword evidence="1" id="KW-0472">Membrane</keyword>
<dbReference type="EMBL" id="BAWF01000049">
    <property type="protein sequence ID" value="GAF48116.1"/>
    <property type="molecule type" value="Genomic_DNA"/>
</dbReference>
<name>X0QB30_RHOWR</name>
<dbReference type="Proteomes" id="UP000019491">
    <property type="component" value="Unassembled WGS sequence"/>
</dbReference>
<accession>X0QB30</accession>
<proteinExistence type="predicted"/>
<keyword evidence="1" id="KW-0812">Transmembrane</keyword>
<sequence length="211" mass="23086">MSIAIVIPGRTVLIIVAIVMVFFRLCLFVDFIYRTWDKGKAFPSANPTGMIELLRRPTARFVSTATIPTTSLEAKHKALLDEDWRTFDVMLVGGAIGIAAWGQLFAASGSSPGDRLSGLTLHMLLAGTACLLAGPLIWRARGLYLTALGRKASQEVGFSLIVLSLASVVIDLRVPFAMEAGLVVACAIVVREMADNYIYRRDIQRRLNYDP</sequence>
<evidence type="ECO:0000313" key="2">
    <source>
        <dbReference type="EMBL" id="GAF48116.1"/>
    </source>
</evidence>
<gene>
    <name evidence="2" type="ORF">RW1_049_00250</name>
</gene>
<protein>
    <submittedName>
        <fullName evidence="2">Uncharacterized protein</fullName>
    </submittedName>
</protein>